<dbReference type="AlphaFoldDB" id="A0A1M5RHP0"/>
<organism evidence="1 2">
    <name type="scientific">Chryseolinea serpens</name>
    <dbReference type="NCBI Taxonomy" id="947013"/>
    <lineage>
        <taxon>Bacteria</taxon>
        <taxon>Pseudomonadati</taxon>
        <taxon>Bacteroidota</taxon>
        <taxon>Cytophagia</taxon>
        <taxon>Cytophagales</taxon>
        <taxon>Fulvivirgaceae</taxon>
        <taxon>Chryseolinea</taxon>
    </lineage>
</organism>
<dbReference type="RefSeq" id="WP_073136197.1">
    <property type="nucleotide sequence ID" value="NZ_FQWQ01000002.1"/>
</dbReference>
<evidence type="ECO:0000313" key="1">
    <source>
        <dbReference type="EMBL" id="SHH25293.1"/>
    </source>
</evidence>
<dbReference type="OrthoDB" id="1116284at2"/>
<accession>A0A1M5RHP0</accession>
<protein>
    <recommendedName>
        <fullName evidence="3">Lipoprotein</fullName>
    </recommendedName>
</protein>
<name>A0A1M5RHP0_9BACT</name>
<proteinExistence type="predicted"/>
<evidence type="ECO:0008006" key="3">
    <source>
        <dbReference type="Google" id="ProtNLM"/>
    </source>
</evidence>
<gene>
    <name evidence="1" type="ORF">SAMN04488109_3378</name>
</gene>
<dbReference type="STRING" id="947013.SAMN04488109_3378"/>
<dbReference type="EMBL" id="FQWQ01000002">
    <property type="protein sequence ID" value="SHH25293.1"/>
    <property type="molecule type" value="Genomic_DNA"/>
</dbReference>
<sequence length="305" mass="33573">MKKIIFILLLGSAAVSCKKSTETTERESGADTAAATAAATATAFTEQRKLFFNNLMEPAEVAAQVQFTAAEFNPALMSDPKTYVQYTGNEVKAAANLGIYLSDLNYSIAYKQAKTTKTYFTAAHELSKAIGGEKGIMEFLMKRYNDNISKNDSVKSVVTDLLKNSTSKLQGTEKEKLAGIAMAAYQIENLHLVLGTLESYPKDMLPGDARTVILVPLFKVALNQRGNVQNIYNFLKSYSDPSDPDKNPNYPYYANAFEELIAVYQKLNVEEKIASNKGLEIMNDAVVKELSEKVNAIRNKIVSPT</sequence>
<reference evidence="1 2" key="1">
    <citation type="submission" date="2016-11" db="EMBL/GenBank/DDBJ databases">
        <authorList>
            <person name="Jaros S."/>
            <person name="Januszkiewicz K."/>
            <person name="Wedrychowicz H."/>
        </authorList>
    </citation>
    <scope>NUCLEOTIDE SEQUENCE [LARGE SCALE GENOMIC DNA]</scope>
    <source>
        <strain evidence="1 2">DSM 24574</strain>
    </source>
</reference>
<keyword evidence="2" id="KW-1185">Reference proteome</keyword>
<dbReference type="Proteomes" id="UP000184212">
    <property type="component" value="Unassembled WGS sequence"/>
</dbReference>
<dbReference type="PROSITE" id="PS51257">
    <property type="entry name" value="PROKAR_LIPOPROTEIN"/>
    <property type="match status" value="1"/>
</dbReference>
<evidence type="ECO:0000313" key="2">
    <source>
        <dbReference type="Proteomes" id="UP000184212"/>
    </source>
</evidence>